<reference evidence="1" key="1">
    <citation type="submission" date="2021-05" db="EMBL/GenBank/DDBJ databases">
        <authorList>
            <person name="Alioto T."/>
            <person name="Alioto T."/>
            <person name="Gomez Garrido J."/>
        </authorList>
    </citation>
    <scope>NUCLEOTIDE SEQUENCE</scope>
</reference>
<organism evidence="1">
    <name type="scientific">Cacopsylla melanoneura</name>
    <dbReference type="NCBI Taxonomy" id="428564"/>
    <lineage>
        <taxon>Eukaryota</taxon>
        <taxon>Metazoa</taxon>
        <taxon>Ecdysozoa</taxon>
        <taxon>Arthropoda</taxon>
        <taxon>Hexapoda</taxon>
        <taxon>Insecta</taxon>
        <taxon>Pterygota</taxon>
        <taxon>Neoptera</taxon>
        <taxon>Paraneoptera</taxon>
        <taxon>Hemiptera</taxon>
        <taxon>Sternorrhyncha</taxon>
        <taxon>Psylloidea</taxon>
        <taxon>Psyllidae</taxon>
        <taxon>Psyllinae</taxon>
        <taxon>Cacopsylla</taxon>
    </lineage>
</organism>
<name>A0A8D8QCQ0_9HEMI</name>
<protein>
    <submittedName>
        <fullName evidence="1">Uncharacterized protein</fullName>
    </submittedName>
</protein>
<sequence length="120" mass="13711">MKQTGHVVKHLTLIQNKLMESSREESIWTSIKTHSSRNHSKRWWTLSAPSQQVFPPPPAHLQCPPNLLSHLCLPNLLLPSETLSTLQLLRLAKKAVLPKVLPLCPLFFQLCPHQQPRPHL</sequence>
<proteinExistence type="predicted"/>
<dbReference type="EMBL" id="HBUF01070344">
    <property type="protein sequence ID" value="CAG6629290.1"/>
    <property type="molecule type" value="Transcribed_RNA"/>
</dbReference>
<accession>A0A8D8QCQ0</accession>
<evidence type="ECO:0000313" key="1">
    <source>
        <dbReference type="EMBL" id="CAG6629290.1"/>
    </source>
</evidence>
<dbReference type="AlphaFoldDB" id="A0A8D8QCQ0"/>